<feature type="compositionally biased region" description="Polar residues" evidence="1">
    <location>
        <begin position="1173"/>
        <end position="1214"/>
    </location>
</feature>
<evidence type="ECO:0000313" key="3">
    <source>
        <dbReference type="Proteomes" id="UP001054902"/>
    </source>
</evidence>
<feature type="compositionally biased region" description="Basic and acidic residues" evidence="1">
    <location>
        <begin position="1215"/>
        <end position="1227"/>
    </location>
</feature>
<name>A0AAD3H8T0_9STRA</name>
<feature type="compositionally biased region" description="Basic and acidic residues" evidence="1">
    <location>
        <begin position="176"/>
        <end position="193"/>
    </location>
</feature>
<evidence type="ECO:0000313" key="2">
    <source>
        <dbReference type="EMBL" id="GFH54620.1"/>
    </source>
</evidence>
<feature type="region of interest" description="Disordered" evidence="1">
    <location>
        <begin position="626"/>
        <end position="665"/>
    </location>
</feature>
<dbReference type="AlphaFoldDB" id="A0AAD3H8T0"/>
<proteinExistence type="predicted"/>
<reference evidence="2 3" key="1">
    <citation type="journal article" date="2021" name="Sci. Rep.">
        <title>The genome of the diatom Chaetoceros tenuissimus carries an ancient integrated fragment of an extant virus.</title>
        <authorList>
            <person name="Hongo Y."/>
            <person name="Kimura K."/>
            <person name="Takaki Y."/>
            <person name="Yoshida Y."/>
            <person name="Baba S."/>
            <person name="Kobayashi G."/>
            <person name="Nagasaki K."/>
            <person name="Hano T."/>
            <person name="Tomaru Y."/>
        </authorList>
    </citation>
    <scope>NUCLEOTIDE SEQUENCE [LARGE SCALE GENOMIC DNA]</scope>
    <source>
        <strain evidence="2 3">NIES-3715</strain>
    </source>
</reference>
<feature type="compositionally biased region" description="Polar residues" evidence="1">
    <location>
        <begin position="1011"/>
        <end position="1022"/>
    </location>
</feature>
<sequence>MSSRRSTLLAQRYLAAIRSNEDSKKESTQDSISRGKKKGEKVIESSASQHEECASLMPIPNSEHVEMEELAQSRNGSTSPSRIRYVRGSSANEDATIRESNGSVNDEEMMQNDSNQRKNDSQEHVQHDIPKWKRSNTFTTNRFTSTLSSHGRGYTSKSRALSLALTDISDPATEITDNRGEEKKSIIKEKSEDISSPNSTQVEKRFNQPWQRRKLKISNDQGWIKSNQSETQTEEEKIPQIVPEKSQIKTGGKQDFSHHAEEDTMAENDIVEQHPTSPQHKLASSEASTSGIREKNTSRLGDSFSRQGAVMFGHVKLKPVHRKAKSMVDDVAAESSNTMKEETSFNKPIKQTSENTIHTSIPDGKDIVLDNSEPNTLKTESEFLSVKARLKSWNTKGRAVASSPPTLNRTYDKPVKRIEKLKASNREVIVDEITDEENCGPIKEMRAMEQKKVIHNRGLKEYSESGNDREDMGDQRRLDSNDNEKAKFSWQKKIERRQIFEEKVKETITVESFIPTKTYLVNSSKNITEMETKTKNEDDLIDNNHAKFFPNARRTKLTSTWQKNRESDEDDTQAISRGRSLLTKKDDTTLESNDIKVDEARLDSNIDITNSVTTKFDAFNKYQQSLRSSSLSRSPKANAKQQNDFRSKSLSRSPKLHERKVKSVPSYTTNVVDKTISGSSVNEQDFIKVSSSTKDNIGRRYSKQSSREISTATYKVQHDDATKTTSQSNVIPRGVGSRPASKGFQSLRSRFEAMSKGQHQSKTNIENASVWCKASDSIVPSTEAPKELNDSMLVGGEDKCDDDRSNVKRNHRIESDFVESSNAKEVQSPSTFNLRDNSPVQFVDGPSTFLNNSFQSQNGNIHIDKTFHSRPSASAFTKFSNPTKNIVDSQMNTSKEPTTGAASPPNDIPWKYIEPNDIPWTDRELLEARERSFEEERNRSFVTQQPDVNFSYGAEYLDYSFEDDDCDGVTLCPTISDVSSLSIPSCIQTIESSSIITDPSQTSDECTRTVESASEKQSTTLGLSEASSSQTSEAATPLIYSTLGKIGMKFATSSDHTGTTNTYRPEFNGLMNTLPPIELNEHEEIEENLFSTVQGETDQFTRNQFEKELKIQNEPQWKNDFFAVDSVKSHPTADSGDASGWVDFPTSVGGFSEQSSVDKTKKAMKVLSKKPSDQGTYLAGQQRSSRGNNIRNRLIQSRLTKSTSASTVSQTEKSPNSEHASEKHEKFISQIPKPQSGAAYRRFNLDKVRAFQRNRRS</sequence>
<feature type="compositionally biased region" description="Basic and acidic residues" evidence="1">
    <location>
        <begin position="115"/>
        <end position="131"/>
    </location>
</feature>
<feature type="region of interest" description="Disordered" evidence="1">
    <location>
        <begin position="719"/>
        <end position="742"/>
    </location>
</feature>
<feature type="region of interest" description="Disordered" evidence="1">
    <location>
        <begin position="456"/>
        <end position="485"/>
    </location>
</feature>
<accession>A0AAD3H8T0</accession>
<feature type="region of interest" description="Disordered" evidence="1">
    <location>
        <begin position="173"/>
        <end position="258"/>
    </location>
</feature>
<feature type="region of interest" description="Disordered" evidence="1">
    <location>
        <begin position="273"/>
        <end position="300"/>
    </location>
</feature>
<evidence type="ECO:0000256" key="1">
    <source>
        <dbReference type="SAM" id="MobiDB-lite"/>
    </source>
</evidence>
<feature type="region of interest" description="Disordered" evidence="1">
    <location>
        <begin position="558"/>
        <end position="580"/>
    </location>
</feature>
<feature type="region of interest" description="Disordered" evidence="1">
    <location>
        <begin position="819"/>
        <end position="838"/>
    </location>
</feature>
<comment type="caution">
    <text evidence="2">The sequence shown here is derived from an EMBL/GenBank/DDBJ whole genome shotgun (WGS) entry which is preliminary data.</text>
</comment>
<feature type="compositionally biased region" description="Polar residues" evidence="1">
    <location>
        <begin position="89"/>
        <end position="104"/>
    </location>
</feature>
<protein>
    <submittedName>
        <fullName evidence="2">Uncharacterized protein</fullName>
    </submittedName>
</protein>
<feature type="compositionally biased region" description="Polar residues" evidence="1">
    <location>
        <begin position="639"/>
        <end position="652"/>
    </location>
</feature>
<dbReference type="Proteomes" id="UP001054902">
    <property type="component" value="Unassembled WGS sequence"/>
</dbReference>
<feature type="region of interest" description="Disordered" evidence="1">
    <location>
        <begin position="1011"/>
        <end position="1030"/>
    </location>
</feature>
<feature type="compositionally biased region" description="Polar residues" evidence="1">
    <location>
        <begin position="72"/>
        <end position="81"/>
    </location>
</feature>
<feature type="region of interest" description="Disordered" evidence="1">
    <location>
        <begin position="16"/>
        <end position="136"/>
    </location>
</feature>
<feature type="compositionally biased region" description="Basic and acidic residues" evidence="1">
    <location>
        <begin position="19"/>
        <end position="28"/>
    </location>
</feature>
<gene>
    <name evidence="2" type="ORF">CTEN210_11096</name>
</gene>
<organism evidence="2 3">
    <name type="scientific">Chaetoceros tenuissimus</name>
    <dbReference type="NCBI Taxonomy" id="426638"/>
    <lineage>
        <taxon>Eukaryota</taxon>
        <taxon>Sar</taxon>
        <taxon>Stramenopiles</taxon>
        <taxon>Ochrophyta</taxon>
        <taxon>Bacillariophyta</taxon>
        <taxon>Coscinodiscophyceae</taxon>
        <taxon>Chaetocerotophycidae</taxon>
        <taxon>Chaetocerotales</taxon>
        <taxon>Chaetocerotaceae</taxon>
        <taxon>Chaetoceros</taxon>
    </lineage>
</organism>
<keyword evidence="3" id="KW-1185">Reference proteome</keyword>
<dbReference type="EMBL" id="BLLK01000047">
    <property type="protein sequence ID" value="GFH54620.1"/>
    <property type="molecule type" value="Genomic_DNA"/>
</dbReference>
<feature type="region of interest" description="Disordered" evidence="1">
    <location>
        <begin position="1166"/>
        <end position="1257"/>
    </location>
</feature>
<feature type="compositionally biased region" description="Polar residues" evidence="1">
    <location>
        <begin position="218"/>
        <end position="231"/>
    </location>
</feature>